<dbReference type="PANTHER" id="PTHR22803">
    <property type="entry name" value="MANNOSE, PHOSPHOLIPASE, LECTIN RECEPTOR RELATED"/>
    <property type="match status" value="1"/>
</dbReference>
<dbReference type="SMART" id="SM00034">
    <property type="entry name" value="CLECT"/>
    <property type="match status" value="2"/>
</dbReference>
<dbReference type="InterPro" id="IPR001304">
    <property type="entry name" value="C-type_lectin-like"/>
</dbReference>
<evidence type="ECO:0000313" key="7">
    <source>
        <dbReference type="Proteomes" id="UP000826234"/>
    </source>
</evidence>
<evidence type="ECO:0000256" key="1">
    <source>
        <dbReference type="ARBA" id="ARBA00004613"/>
    </source>
</evidence>
<accession>A0ABQ7SVF8</accession>
<evidence type="ECO:0000256" key="4">
    <source>
        <dbReference type="SAM" id="Phobius"/>
    </source>
</evidence>
<keyword evidence="4" id="KW-1133">Transmembrane helix</keyword>
<keyword evidence="2" id="KW-0964">Secreted</keyword>
<organism evidence="6 7">
    <name type="scientific">Phrynosoma platyrhinos</name>
    <name type="common">Desert horned lizard</name>
    <dbReference type="NCBI Taxonomy" id="52577"/>
    <lineage>
        <taxon>Eukaryota</taxon>
        <taxon>Metazoa</taxon>
        <taxon>Chordata</taxon>
        <taxon>Craniata</taxon>
        <taxon>Vertebrata</taxon>
        <taxon>Euteleostomi</taxon>
        <taxon>Lepidosauria</taxon>
        <taxon>Squamata</taxon>
        <taxon>Bifurcata</taxon>
        <taxon>Unidentata</taxon>
        <taxon>Episquamata</taxon>
        <taxon>Toxicofera</taxon>
        <taxon>Iguania</taxon>
        <taxon>Phrynosomatidae</taxon>
        <taxon>Phrynosomatinae</taxon>
        <taxon>Phrynosoma</taxon>
    </lineage>
</organism>
<feature type="transmembrane region" description="Helical" evidence="4">
    <location>
        <begin position="424"/>
        <end position="446"/>
    </location>
</feature>
<dbReference type="CDD" id="cd00037">
    <property type="entry name" value="CLECT"/>
    <property type="match status" value="4"/>
</dbReference>
<proteinExistence type="predicted"/>
<dbReference type="InterPro" id="IPR050111">
    <property type="entry name" value="C-type_lectin/snaclec_domain"/>
</dbReference>
<feature type="domain" description="C-type lectin" evidence="5">
    <location>
        <begin position="1"/>
        <end position="71"/>
    </location>
</feature>
<comment type="subcellular location">
    <subcellularLocation>
        <location evidence="1">Secreted</location>
    </subcellularLocation>
</comment>
<dbReference type="InterPro" id="IPR016186">
    <property type="entry name" value="C-type_lectin-like/link_sf"/>
</dbReference>
<dbReference type="PROSITE" id="PS50041">
    <property type="entry name" value="C_TYPE_LECTIN_2"/>
    <property type="match status" value="3"/>
</dbReference>
<dbReference type="Gene3D" id="3.10.100.10">
    <property type="entry name" value="Mannose-Binding Protein A, subunit A"/>
    <property type="match status" value="4"/>
</dbReference>
<protein>
    <recommendedName>
        <fullName evidence="5">C-type lectin domain-containing protein</fullName>
    </recommendedName>
</protein>
<evidence type="ECO:0000256" key="3">
    <source>
        <dbReference type="ARBA" id="ARBA00023157"/>
    </source>
</evidence>
<evidence type="ECO:0000259" key="5">
    <source>
        <dbReference type="PROSITE" id="PS50041"/>
    </source>
</evidence>
<keyword evidence="4" id="KW-0472">Membrane</keyword>
<dbReference type="Pfam" id="PF00059">
    <property type="entry name" value="Lectin_C"/>
    <property type="match status" value="3"/>
</dbReference>
<feature type="domain" description="C-type lectin" evidence="5">
    <location>
        <begin position="186"/>
        <end position="269"/>
    </location>
</feature>
<reference evidence="6 7" key="1">
    <citation type="journal article" date="2022" name="Gigascience">
        <title>A chromosome-level genome assembly and annotation of the desert horned lizard, Phrynosoma platyrhinos, provides insight into chromosomal rearrangements among reptiles.</title>
        <authorList>
            <person name="Koochekian N."/>
            <person name="Ascanio A."/>
            <person name="Farleigh K."/>
            <person name="Card D.C."/>
            <person name="Schield D.R."/>
            <person name="Castoe T.A."/>
            <person name="Jezkova T."/>
        </authorList>
    </citation>
    <scope>NUCLEOTIDE SEQUENCE [LARGE SCALE GENOMIC DNA]</scope>
    <source>
        <strain evidence="6">NK-2021</strain>
    </source>
</reference>
<gene>
    <name evidence="6" type="ORF">JD844_022704</name>
</gene>
<name>A0ABQ7SVF8_PHRPL</name>
<dbReference type="SUPFAM" id="SSF56436">
    <property type="entry name" value="C-type lectin-like"/>
    <property type="match status" value="5"/>
</dbReference>
<feature type="domain" description="C-type lectin" evidence="5">
    <location>
        <begin position="300"/>
        <end position="385"/>
    </location>
</feature>
<evidence type="ECO:0000256" key="2">
    <source>
        <dbReference type="ARBA" id="ARBA00022525"/>
    </source>
</evidence>
<evidence type="ECO:0000313" key="6">
    <source>
        <dbReference type="EMBL" id="KAH0621416.1"/>
    </source>
</evidence>
<keyword evidence="7" id="KW-1185">Reference proteome</keyword>
<dbReference type="InterPro" id="IPR016187">
    <property type="entry name" value="CTDL_fold"/>
</dbReference>
<dbReference type="EMBL" id="JAIPUX010003289">
    <property type="protein sequence ID" value="KAH0621416.1"/>
    <property type="molecule type" value="Genomic_DNA"/>
</dbReference>
<dbReference type="Proteomes" id="UP000826234">
    <property type="component" value="Unassembled WGS sequence"/>
</dbReference>
<keyword evidence="4" id="KW-0812">Transmembrane</keyword>
<keyword evidence="3" id="KW-1015">Disulfide bond</keyword>
<comment type="caution">
    <text evidence="6">The sequence shown here is derived from an EMBL/GenBank/DDBJ whole genome shotgun (WGS) entry which is preliminary data.</text>
</comment>
<sequence>MIRNMAKTNNTYLWIALQDQNDTGEYSWLTRDGNLPLKIYTNWKKYEPRYPGGCVVIQQEEPIGLWEVKNCMSFKAMSLCKQESKFHGENDPHEEPHFAKPFDSCMFGWESSHNLLYCYKVFHSEKVLMKRSWAEAEALCQDFGANLASFTHASEEDFLNKLLNTMFHMRDRELGTFEVFIMGTKLHNMCFLLQIPKDQSHLKSWYSAQTFCNRYEASLASIESEVEQAFITMNLFGHKSNVWIGLQSNDYAKWINGQEVEYSNWSPVEVMQASAYEFVYTSRYTLDPSVMYPIPNTLEYANRTYILINGSMTWYMAFKTCKENGADLASIADHYHQAFLTIIVNRLGYSHWIGLFISDVERNLTTNKGWCDEKTVPWIKFKRSCYSFSTVFENLNFDEAFEFCEKQDFHEITVQSVKVSTRRIVILLVLSVLVILAIAVSAHLWCLHNSSHHFRRVWQFKNACPAEGNFQAATIEENVLISDLERNDNLQ</sequence>